<evidence type="ECO:0000313" key="6">
    <source>
        <dbReference type="Proteomes" id="UP001500841"/>
    </source>
</evidence>
<evidence type="ECO:0000256" key="3">
    <source>
        <dbReference type="SAM" id="SignalP"/>
    </source>
</evidence>
<dbReference type="Pfam" id="PF22666">
    <property type="entry name" value="Glyco_hydro_2_N2"/>
    <property type="match status" value="1"/>
</dbReference>
<proteinExistence type="predicted"/>
<dbReference type="Pfam" id="PF17132">
    <property type="entry name" value="Glyco_hydro_106"/>
    <property type="match status" value="1"/>
</dbReference>
<accession>A0ABP7WIJ7</accession>
<dbReference type="SUPFAM" id="SSF49785">
    <property type="entry name" value="Galactose-binding domain-like"/>
    <property type="match status" value="1"/>
</dbReference>
<dbReference type="InterPro" id="IPR054593">
    <property type="entry name" value="Beta-mannosidase-like_N2"/>
</dbReference>
<gene>
    <name evidence="5" type="ORF">GCM10022392_09080</name>
</gene>
<evidence type="ECO:0000256" key="2">
    <source>
        <dbReference type="ARBA" id="ARBA00022801"/>
    </source>
</evidence>
<dbReference type="Proteomes" id="UP001500841">
    <property type="component" value="Unassembled WGS sequence"/>
</dbReference>
<dbReference type="EMBL" id="BAABCV010000003">
    <property type="protein sequence ID" value="GAA4089820.1"/>
    <property type="molecule type" value="Genomic_DNA"/>
</dbReference>
<evidence type="ECO:0000259" key="4">
    <source>
        <dbReference type="Pfam" id="PF22666"/>
    </source>
</evidence>
<sequence length="986" mass="108996">MKKFVILSALLSIATVVAHGQNITNPAVTALKAGFINPPASAKPGVYWYFMDGNMNRESITKDLESMKKAGIGNLIFLEVNVGIPRGKVDFLSDEWQELFKHAVRESERLGIAITLGIGPGWTGSGGPWVKPAQSMQHLVSSSINVKGGQSGKIVLPVPRPKPPYFGDGAFTPELKNEWNTFYEDVAVLAYPTPAESKKIADIDEKALYYRAPYSSAPHVKQYLPSQAEYPATDNQAAIDKKQIIDVTKYLKADGALDWTPPAGNWTIMRFGRRNNGAITRPAPVPGLGFESDKFDTVALHAHLNNYIGKLLRKTGGANAKSEGGLKRLHMDSWEMGSQNWTQNFRAEFIKRRGYDPLPFYPVYAGQIVGNEEISERFLWDLRQTSQELVLEYHAQAVKKYAHENGMSLSIEPYDMNPTADLELGAVADVPMSEFWSKGYGFNSSFSTIEATSIAHINGRSLTPAESFTAQNNESWKQYPGSMKNQGDWAFAAGINQFVYHTFENQFLPDSLRPGATMGPYGVHWDRNQTWWPMVGAYHQYITRCSYLLQQGNTVADILYLNPEGSPHVFRPPFSALQGNDTIPDRRGYNFDGCSPGLLFKASVKNGKVTFPGGASYRILVLPSSKTMTPALLAKIGQLVKAGAVAIGAPPLKSPGLSNYPACDAQISLLVNTIWGNNRQADENITQTHGYGKGKLIWGGDIQTPIDNLYPKYEVTAAILKQMGVAEDFQSDTAIRYTHRATANWDVYFVSNKTNRTVNASTSFRSLKGAPELWNAVTGKIVALPRFKRSGTCTTIPLQLAAYQSFFVVFANHPVTANTSAKNFDEKTKAVTLSGPWDVSFDPKWGGPESIVFHELTDWTQNTNEGIKYYSGTATYTKVFALPAGLHKGDKLTLNLGEVHDLARVKLNGKDLGILWTAPWSVDIPSALKKGNRLEIEVVNRWPNRLIGDEQKTGKHYTYTTYNPYKKNSPLIKSGLLGPVTIEVSR</sequence>
<dbReference type="InterPro" id="IPR008979">
    <property type="entry name" value="Galactose-bd-like_sf"/>
</dbReference>
<dbReference type="PANTHER" id="PTHR43817:SF1">
    <property type="entry name" value="HYDROLASE, FAMILY 43, PUTATIVE (AFU_ORTHOLOGUE AFUA_3G01660)-RELATED"/>
    <property type="match status" value="1"/>
</dbReference>
<name>A0ABP7WIJ7_9SPHI</name>
<dbReference type="RefSeq" id="WP_345101272.1">
    <property type="nucleotide sequence ID" value="NZ_BAABCV010000003.1"/>
</dbReference>
<dbReference type="NCBIfam" id="NF045579">
    <property type="entry name" value="rhamnoside_JR"/>
    <property type="match status" value="1"/>
</dbReference>
<keyword evidence="1 3" id="KW-0732">Signal</keyword>
<protein>
    <recommendedName>
        <fullName evidence="4">Beta-mannosidase-like galactose-binding domain-containing protein</fullName>
    </recommendedName>
</protein>
<reference evidence="6" key="1">
    <citation type="journal article" date="2019" name="Int. J. Syst. Evol. Microbiol.">
        <title>The Global Catalogue of Microorganisms (GCM) 10K type strain sequencing project: providing services to taxonomists for standard genome sequencing and annotation.</title>
        <authorList>
            <consortium name="The Broad Institute Genomics Platform"/>
            <consortium name="The Broad Institute Genome Sequencing Center for Infectious Disease"/>
            <person name="Wu L."/>
            <person name="Ma J."/>
        </authorList>
    </citation>
    <scope>NUCLEOTIDE SEQUENCE [LARGE SCALE GENOMIC DNA]</scope>
    <source>
        <strain evidence="6">JCM 17085</strain>
    </source>
</reference>
<feature type="domain" description="Beta-mannosidase-like galactose-binding" evidence="4">
    <location>
        <begin position="873"/>
        <end position="952"/>
    </location>
</feature>
<dbReference type="PANTHER" id="PTHR43817">
    <property type="entry name" value="GLYCOSYL HYDROLASE"/>
    <property type="match status" value="1"/>
</dbReference>
<feature type="chain" id="PRO_5045942671" description="Beta-mannosidase-like galactose-binding domain-containing protein" evidence="3">
    <location>
        <begin position="21"/>
        <end position="986"/>
    </location>
</feature>
<evidence type="ECO:0000313" key="5">
    <source>
        <dbReference type="EMBL" id="GAA4089820.1"/>
    </source>
</evidence>
<evidence type="ECO:0000256" key="1">
    <source>
        <dbReference type="ARBA" id="ARBA00022729"/>
    </source>
</evidence>
<keyword evidence="2" id="KW-0378">Hydrolase</keyword>
<organism evidence="5 6">
    <name type="scientific">Mucilaginibacter panaciglaebae</name>
    <dbReference type="NCBI Taxonomy" id="502331"/>
    <lineage>
        <taxon>Bacteria</taxon>
        <taxon>Pseudomonadati</taxon>
        <taxon>Bacteroidota</taxon>
        <taxon>Sphingobacteriia</taxon>
        <taxon>Sphingobacteriales</taxon>
        <taxon>Sphingobacteriaceae</taxon>
        <taxon>Mucilaginibacter</taxon>
    </lineage>
</organism>
<feature type="signal peptide" evidence="3">
    <location>
        <begin position="1"/>
        <end position="20"/>
    </location>
</feature>
<comment type="caution">
    <text evidence="5">The sequence shown here is derived from an EMBL/GenBank/DDBJ whole genome shotgun (WGS) entry which is preliminary data.</text>
</comment>
<dbReference type="Gene3D" id="2.60.120.260">
    <property type="entry name" value="Galactose-binding domain-like"/>
    <property type="match status" value="1"/>
</dbReference>
<keyword evidence="6" id="KW-1185">Reference proteome</keyword>